<dbReference type="AlphaFoldDB" id="A0A0F9KQS0"/>
<evidence type="ECO:0000256" key="4">
    <source>
        <dbReference type="ARBA" id="ARBA00022980"/>
    </source>
</evidence>
<accession>A0A0F9KQS0</accession>
<dbReference type="InterPro" id="IPR023674">
    <property type="entry name" value="Ribosomal_uL1-like"/>
</dbReference>
<dbReference type="InterPro" id="IPR028364">
    <property type="entry name" value="Ribosomal_uL1/biogenesis"/>
</dbReference>
<keyword evidence="3" id="KW-0694">RNA-binding</keyword>
<evidence type="ECO:0000256" key="3">
    <source>
        <dbReference type="ARBA" id="ARBA00022884"/>
    </source>
</evidence>
<dbReference type="FunFam" id="3.40.50.790:FF:000001">
    <property type="entry name" value="50S ribosomal protein L1"/>
    <property type="match status" value="1"/>
</dbReference>
<dbReference type="InterPro" id="IPR002143">
    <property type="entry name" value="Ribosomal_uL1"/>
</dbReference>
<gene>
    <name evidence="6" type="ORF">LCGC14_1297980</name>
</gene>
<dbReference type="HAMAP" id="MF_01318_B">
    <property type="entry name" value="Ribosomal_uL1_B"/>
    <property type="match status" value="1"/>
</dbReference>
<keyword evidence="5" id="KW-0687">Ribonucleoprotein</keyword>
<protein>
    <recommendedName>
        <fullName evidence="7">50S ribosomal protein L1</fullName>
    </recommendedName>
</protein>
<evidence type="ECO:0008006" key="7">
    <source>
        <dbReference type="Google" id="ProtNLM"/>
    </source>
</evidence>
<evidence type="ECO:0000256" key="5">
    <source>
        <dbReference type="ARBA" id="ARBA00023274"/>
    </source>
</evidence>
<reference evidence="6" key="1">
    <citation type="journal article" date="2015" name="Nature">
        <title>Complex archaea that bridge the gap between prokaryotes and eukaryotes.</title>
        <authorList>
            <person name="Spang A."/>
            <person name="Saw J.H."/>
            <person name="Jorgensen S.L."/>
            <person name="Zaremba-Niedzwiedzka K."/>
            <person name="Martijn J."/>
            <person name="Lind A.E."/>
            <person name="van Eijk R."/>
            <person name="Schleper C."/>
            <person name="Guy L."/>
            <person name="Ettema T.J."/>
        </authorList>
    </citation>
    <scope>NUCLEOTIDE SEQUENCE</scope>
</reference>
<dbReference type="GO" id="GO:0019843">
    <property type="term" value="F:rRNA binding"/>
    <property type="evidence" value="ECO:0007669"/>
    <property type="project" value="UniProtKB-KW"/>
</dbReference>
<organism evidence="6">
    <name type="scientific">marine sediment metagenome</name>
    <dbReference type="NCBI Taxonomy" id="412755"/>
    <lineage>
        <taxon>unclassified sequences</taxon>
        <taxon>metagenomes</taxon>
        <taxon>ecological metagenomes</taxon>
    </lineage>
</organism>
<dbReference type="InterPro" id="IPR016095">
    <property type="entry name" value="Ribosomal_uL1_3-a/b-sand"/>
</dbReference>
<keyword evidence="2" id="KW-0699">rRNA-binding</keyword>
<dbReference type="Gene3D" id="3.30.190.20">
    <property type="match status" value="1"/>
</dbReference>
<dbReference type="Pfam" id="PF00687">
    <property type="entry name" value="Ribosomal_L1"/>
    <property type="match status" value="1"/>
</dbReference>
<dbReference type="EMBL" id="LAZR01007549">
    <property type="protein sequence ID" value="KKM84554.1"/>
    <property type="molecule type" value="Genomic_DNA"/>
</dbReference>
<dbReference type="GO" id="GO:0003735">
    <property type="term" value="F:structural constituent of ribosome"/>
    <property type="evidence" value="ECO:0007669"/>
    <property type="project" value="InterPro"/>
</dbReference>
<comment type="similarity">
    <text evidence="1">Belongs to the universal ribosomal protein uL1 family.</text>
</comment>
<dbReference type="InterPro" id="IPR005878">
    <property type="entry name" value="Ribosom_uL1_bac-type"/>
</dbReference>
<keyword evidence="4" id="KW-0689">Ribosomal protein</keyword>
<dbReference type="NCBIfam" id="TIGR01169">
    <property type="entry name" value="rplA_bact"/>
    <property type="match status" value="1"/>
</dbReference>
<proteinExistence type="inferred from homology"/>
<sequence length="231" mass="24964">MKKSKRAKKISQIVGEERKLTSSEAIDLLKKCPKLKFDESIEMSIKLGVDPKKSDQQVRGTVSLPHGSGKTLKVLVFAKANKVQEALDAGADYAGADEYVEKVKGGWLDFNAVIATPDMMREVGKLGRILGPRSLMPTPKSGTVTQDVAKAVKEIKAGKVEFKVDKNAAINTILGKLSFDSKKLAENFETLMAAITKAKPSTCRGIYIKNLVLSSTMGPGIAIDLQSLNIT</sequence>
<evidence type="ECO:0000256" key="1">
    <source>
        <dbReference type="ARBA" id="ARBA00010531"/>
    </source>
</evidence>
<evidence type="ECO:0000313" key="6">
    <source>
        <dbReference type="EMBL" id="KKM84554.1"/>
    </source>
</evidence>
<dbReference type="PANTHER" id="PTHR36427">
    <property type="entry name" value="54S RIBOSOMAL PROTEIN L1, MITOCHONDRIAL"/>
    <property type="match status" value="1"/>
</dbReference>
<dbReference type="SUPFAM" id="SSF56808">
    <property type="entry name" value="Ribosomal protein L1"/>
    <property type="match status" value="1"/>
</dbReference>
<dbReference type="PANTHER" id="PTHR36427:SF3">
    <property type="entry name" value="LARGE RIBOSOMAL SUBUNIT PROTEIN UL1M"/>
    <property type="match status" value="1"/>
</dbReference>
<comment type="caution">
    <text evidence="6">The sequence shown here is derived from an EMBL/GenBank/DDBJ whole genome shotgun (WGS) entry which is preliminary data.</text>
</comment>
<dbReference type="Gene3D" id="3.40.50.790">
    <property type="match status" value="1"/>
</dbReference>
<dbReference type="GO" id="GO:0006412">
    <property type="term" value="P:translation"/>
    <property type="evidence" value="ECO:0007669"/>
    <property type="project" value="InterPro"/>
</dbReference>
<dbReference type="CDD" id="cd00403">
    <property type="entry name" value="Ribosomal_L1"/>
    <property type="match status" value="1"/>
</dbReference>
<evidence type="ECO:0000256" key="2">
    <source>
        <dbReference type="ARBA" id="ARBA00022730"/>
    </source>
</evidence>
<dbReference type="PIRSF" id="PIRSF002155">
    <property type="entry name" value="Ribosomal_L1"/>
    <property type="match status" value="1"/>
</dbReference>
<name>A0A0F9KQS0_9ZZZZ</name>
<dbReference type="GO" id="GO:0015934">
    <property type="term" value="C:large ribosomal subunit"/>
    <property type="evidence" value="ECO:0007669"/>
    <property type="project" value="InterPro"/>
</dbReference>